<dbReference type="InterPro" id="IPR001867">
    <property type="entry name" value="OmpR/PhoB-type_DNA-bd"/>
</dbReference>
<dbReference type="PROSITE" id="PS51755">
    <property type="entry name" value="OMPR_PHOB"/>
    <property type="match status" value="1"/>
</dbReference>
<dbReference type="GO" id="GO:0006355">
    <property type="term" value="P:regulation of DNA-templated transcription"/>
    <property type="evidence" value="ECO:0007669"/>
    <property type="project" value="InterPro"/>
</dbReference>
<keyword evidence="4" id="KW-1133">Transmembrane helix</keyword>
<feature type="region of interest" description="Disordered" evidence="3">
    <location>
        <begin position="1"/>
        <end position="21"/>
    </location>
</feature>
<dbReference type="SMART" id="SM00862">
    <property type="entry name" value="Trans_reg_C"/>
    <property type="match status" value="1"/>
</dbReference>
<dbReference type="GO" id="GO:0003677">
    <property type="term" value="F:DNA binding"/>
    <property type="evidence" value="ECO:0007669"/>
    <property type="project" value="UniProtKB-UniRule"/>
</dbReference>
<dbReference type="CDD" id="cd00383">
    <property type="entry name" value="trans_reg_C"/>
    <property type="match status" value="1"/>
</dbReference>
<dbReference type="Gene3D" id="1.10.10.10">
    <property type="entry name" value="Winged helix-like DNA-binding domain superfamily/Winged helix DNA-binding domain"/>
    <property type="match status" value="1"/>
</dbReference>
<keyword evidence="1 2" id="KW-0238">DNA-binding</keyword>
<dbReference type="AlphaFoldDB" id="A0A0H3ZNI4"/>
<feature type="transmembrane region" description="Helical" evidence="4">
    <location>
        <begin position="124"/>
        <end position="144"/>
    </location>
</feature>
<dbReference type="InterPro" id="IPR016032">
    <property type="entry name" value="Sig_transdc_resp-reg_C-effctor"/>
</dbReference>
<organism evidence="6">
    <name type="scientific">Vibrio sp. FF_482</name>
    <dbReference type="NCBI Taxonomy" id="1652836"/>
    <lineage>
        <taxon>Bacteria</taxon>
        <taxon>Pseudomonadati</taxon>
        <taxon>Pseudomonadota</taxon>
        <taxon>Gammaproteobacteria</taxon>
        <taxon>Vibrionales</taxon>
        <taxon>Vibrionaceae</taxon>
        <taxon>Vibrio</taxon>
    </lineage>
</organism>
<evidence type="ECO:0000259" key="5">
    <source>
        <dbReference type="PROSITE" id="PS51755"/>
    </source>
</evidence>
<keyword evidence="4" id="KW-0812">Transmembrane</keyword>
<keyword evidence="4" id="KW-0472">Membrane</keyword>
<evidence type="ECO:0000256" key="1">
    <source>
        <dbReference type="ARBA" id="ARBA00023125"/>
    </source>
</evidence>
<name>A0A0H3ZNI4_9VIBR</name>
<reference evidence="6" key="1">
    <citation type="journal article" date="2015" name="MBio">
        <title>Eco-Evolutionary Dynamics of Episomes among Ecologically Cohesive Bacterial Populations.</title>
        <authorList>
            <person name="Xue H."/>
            <person name="Cordero O.X."/>
            <person name="Camas F.M."/>
            <person name="Trimble W."/>
            <person name="Meyer F."/>
            <person name="Guglielmini J."/>
            <person name="Rocha E.P."/>
            <person name="Polz M.F."/>
        </authorList>
    </citation>
    <scope>NUCLEOTIDE SEQUENCE</scope>
    <source>
        <strain evidence="6">FF_482</strain>
    </source>
</reference>
<evidence type="ECO:0000256" key="2">
    <source>
        <dbReference type="PROSITE-ProRule" id="PRU01091"/>
    </source>
</evidence>
<feature type="compositionally biased region" description="Basic and acidic residues" evidence="3">
    <location>
        <begin position="11"/>
        <end position="21"/>
    </location>
</feature>
<feature type="domain" description="OmpR/PhoB-type" evidence="5">
    <location>
        <begin position="1"/>
        <end position="95"/>
    </location>
</feature>
<evidence type="ECO:0000313" key="6">
    <source>
        <dbReference type="EMBL" id="AKN37868.1"/>
    </source>
</evidence>
<feature type="DNA-binding region" description="OmpR/PhoB-type" evidence="2">
    <location>
        <begin position="1"/>
        <end position="95"/>
    </location>
</feature>
<sequence>MWEFKPQNESQLRDRETGQEKRLTHSECQMLTLLIANADRVVSKEEIHRFVWKEKFVSDTSITNTIASLRKALGDNVEEQRIIRTAPKLGYFMVGNMITLVDELPNVADPKSEQILSADSFRNWQVGVCVFLLVVNLALFWFLFVPPKQAQAIDVFKLTTESNAFFVEYNDPHTQQLMDALAGQALPKNVDFYISSNGTRIYVSCVRREAKTTERKSVNFSIDIERPIEIIRDEVLQECQ</sequence>
<protein>
    <submittedName>
        <fullName evidence="6">Signal transduction response regulator, C-terminal effector</fullName>
    </submittedName>
</protein>
<dbReference type="EMBL" id="KP795555">
    <property type="protein sequence ID" value="AKN37868.1"/>
    <property type="molecule type" value="Genomic_DNA"/>
</dbReference>
<dbReference type="InterPro" id="IPR036388">
    <property type="entry name" value="WH-like_DNA-bd_sf"/>
</dbReference>
<dbReference type="GO" id="GO:0000160">
    <property type="term" value="P:phosphorelay signal transduction system"/>
    <property type="evidence" value="ECO:0007669"/>
    <property type="project" value="InterPro"/>
</dbReference>
<evidence type="ECO:0000256" key="4">
    <source>
        <dbReference type="SAM" id="Phobius"/>
    </source>
</evidence>
<accession>A0A0H3ZNI4</accession>
<evidence type="ECO:0000256" key="3">
    <source>
        <dbReference type="SAM" id="MobiDB-lite"/>
    </source>
</evidence>
<dbReference type="Pfam" id="PF00486">
    <property type="entry name" value="Trans_reg_C"/>
    <property type="match status" value="1"/>
</dbReference>
<proteinExistence type="predicted"/>
<dbReference type="SUPFAM" id="SSF46894">
    <property type="entry name" value="C-terminal effector domain of the bipartite response regulators"/>
    <property type="match status" value="1"/>
</dbReference>